<feature type="transmembrane region" description="Helical" evidence="6">
    <location>
        <begin position="128"/>
        <end position="150"/>
    </location>
</feature>
<sequence>MDRGEGIYHILALTAVAIWGTTFVSTKLLLAEGMTPAEIMFYRFLIAYLALKLYKPTLRLPESWRDEALFAAAGLTGGSLYFLTENMALQITLASNVALLLATAPILTVLLSRLWLGRSERIGRPLAAGSVLALAGVALVVFNGSFILKIQPAGDLLTLAAALTWALYNICLKKLDGRHSTLEITRKVFFYGVVTLLPVFAFTPLRFDTALFRNPVVAGNLLFLGLVASLFCFAVWNTAVKHLGTVKTSNYIYLVPLVALISSAIVLNERITPVALGGAALILSGVYIAENGRRIRGLKPIHR</sequence>
<accession>A0ABY5V0F6</accession>
<feature type="transmembrane region" description="Helical" evidence="6">
    <location>
        <begin position="156"/>
        <end position="176"/>
    </location>
</feature>
<evidence type="ECO:0000256" key="4">
    <source>
        <dbReference type="ARBA" id="ARBA00022989"/>
    </source>
</evidence>
<comment type="subcellular location">
    <subcellularLocation>
        <location evidence="1">Membrane</location>
        <topology evidence="1">Multi-pass membrane protein</topology>
    </subcellularLocation>
</comment>
<keyword evidence="3 6" id="KW-0812">Transmembrane</keyword>
<feature type="transmembrane region" description="Helical" evidence="6">
    <location>
        <begin position="188"/>
        <end position="205"/>
    </location>
</feature>
<keyword evidence="9" id="KW-1185">Reference proteome</keyword>
<evidence type="ECO:0000259" key="7">
    <source>
        <dbReference type="Pfam" id="PF00892"/>
    </source>
</evidence>
<dbReference type="PANTHER" id="PTHR32322">
    <property type="entry name" value="INNER MEMBRANE TRANSPORTER"/>
    <property type="match status" value="1"/>
</dbReference>
<feature type="domain" description="EamA" evidence="7">
    <location>
        <begin position="8"/>
        <end position="141"/>
    </location>
</feature>
<name>A0ABY5V0F6_9BACT</name>
<proteinExistence type="inferred from homology"/>
<evidence type="ECO:0000256" key="6">
    <source>
        <dbReference type="SAM" id="Phobius"/>
    </source>
</evidence>
<dbReference type="InterPro" id="IPR000620">
    <property type="entry name" value="EamA_dom"/>
</dbReference>
<feature type="transmembrane region" description="Helical" evidence="6">
    <location>
        <begin position="36"/>
        <end position="54"/>
    </location>
</feature>
<keyword evidence="5 6" id="KW-0472">Membrane</keyword>
<keyword evidence="4 6" id="KW-1133">Transmembrane helix</keyword>
<feature type="transmembrane region" description="Helical" evidence="6">
    <location>
        <begin position="273"/>
        <end position="289"/>
    </location>
</feature>
<dbReference type="EMBL" id="CP102294">
    <property type="protein sequence ID" value="UWN57533.1"/>
    <property type="molecule type" value="Genomic_DNA"/>
</dbReference>
<evidence type="ECO:0000256" key="3">
    <source>
        <dbReference type="ARBA" id="ARBA00022692"/>
    </source>
</evidence>
<feature type="domain" description="EamA" evidence="7">
    <location>
        <begin position="154"/>
        <end position="288"/>
    </location>
</feature>
<protein>
    <submittedName>
        <fullName evidence="8">DMT family transporter</fullName>
    </submittedName>
</protein>
<dbReference type="PANTHER" id="PTHR32322:SF2">
    <property type="entry name" value="EAMA DOMAIN-CONTAINING PROTEIN"/>
    <property type="match status" value="1"/>
</dbReference>
<feature type="transmembrane region" description="Helical" evidence="6">
    <location>
        <begin position="7"/>
        <end position="30"/>
    </location>
</feature>
<feature type="transmembrane region" description="Helical" evidence="6">
    <location>
        <begin position="251"/>
        <end position="267"/>
    </location>
</feature>
<feature type="transmembrane region" description="Helical" evidence="6">
    <location>
        <begin position="217"/>
        <end position="239"/>
    </location>
</feature>
<feature type="transmembrane region" description="Helical" evidence="6">
    <location>
        <begin position="66"/>
        <end position="84"/>
    </location>
</feature>
<gene>
    <name evidence="8" type="ORF">NQ491_01800</name>
</gene>
<evidence type="ECO:0000313" key="9">
    <source>
        <dbReference type="Proteomes" id="UP001059295"/>
    </source>
</evidence>
<dbReference type="InterPro" id="IPR037185">
    <property type="entry name" value="EmrE-like"/>
</dbReference>
<dbReference type="Pfam" id="PF00892">
    <property type="entry name" value="EamA"/>
    <property type="match status" value="2"/>
</dbReference>
<dbReference type="Proteomes" id="UP001059295">
    <property type="component" value="Chromosome"/>
</dbReference>
<evidence type="ECO:0000256" key="5">
    <source>
        <dbReference type="ARBA" id="ARBA00023136"/>
    </source>
</evidence>
<feature type="transmembrane region" description="Helical" evidence="6">
    <location>
        <begin position="96"/>
        <end position="116"/>
    </location>
</feature>
<dbReference type="InterPro" id="IPR050638">
    <property type="entry name" value="AA-Vitamin_Transporters"/>
</dbReference>
<comment type="similarity">
    <text evidence="2">Belongs to the EamA transporter family.</text>
</comment>
<dbReference type="GeneID" id="82890428"/>
<evidence type="ECO:0000256" key="1">
    <source>
        <dbReference type="ARBA" id="ARBA00004141"/>
    </source>
</evidence>
<evidence type="ECO:0000256" key="2">
    <source>
        <dbReference type="ARBA" id="ARBA00007362"/>
    </source>
</evidence>
<evidence type="ECO:0000313" key="8">
    <source>
        <dbReference type="EMBL" id="UWN57533.1"/>
    </source>
</evidence>
<organism evidence="8 9">
    <name type="scientific">Alistipes ihumii AP11</name>
    <dbReference type="NCBI Taxonomy" id="1211813"/>
    <lineage>
        <taxon>Bacteria</taxon>
        <taxon>Pseudomonadati</taxon>
        <taxon>Bacteroidota</taxon>
        <taxon>Bacteroidia</taxon>
        <taxon>Bacteroidales</taxon>
        <taxon>Rikenellaceae</taxon>
        <taxon>Alistipes</taxon>
    </lineage>
</organism>
<dbReference type="RefSeq" id="WP_019245060.1">
    <property type="nucleotide sequence ID" value="NZ_CAPH01000006.1"/>
</dbReference>
<reference evidence="8" key="1">
    <citation type="journal article" date="2022" name="Cell">
        <title>Design, construction, and in vivo augmentation of a complex gut microbiome.</title>
        <authorList>
            <person name="Cheng A.G."/>
            <person name="Ho P.Y."/>
            <person name="Aranda-Diaz A."/>
            <person name="Jain S."/>
            <person name="Yu F.B."/>
            <person name="Meng X."/>
            <person name="Wang M."/>
            <person name="Iakiviak M."/>
            <person name="Nagashima K."/>
            <person name="Zhao A."/>
            <person name="Murugkar P."/>
            <person name="Patil A."/>
            <person name="Atabakhsh K."/>
            <person name="Weakley A."/>
            <person name="Yan J."/>
            <person name="Brumbaugh A.R."/>
            <person name="Higginbottom S."/>
            <person name="Dimas A."/>
            <person name="Shiver A.L."/>
            <person name="Deutschbauer A."/>
            <person name="Neff N."/>
            <person name="Sonnenburg J.L."/>
            <person name="Huang K.C."/>
            <person name="Fischbach M.A."/>
        </authorList>
    </citation>
    <scope>NUCLEOTIDE SEQUENCE</scope>
    <source>
        <strain evidence="8">AP11</strain>
    </source>
</reference>
<dbReference type="SUPFAM" id="SSF103481">
    <property type="entry name" value="Multidrug resistance efflux transporter EmrE"/>
    <property type="match status" value="2"/>
</dbReference>